<dbReference type="Gene3D" id="3.40.50.720">
    <property type="entry name" value="NAD(P)-binding Rossmann-like Domain"/>
    <property type="match status" value="1"/>
</dbReference>
<protein>
    <submittedName>
        <fullName evidence="5">Short-chain dehydrogenase</fullName>
    </submittedName>
</protein>
<dbReference type="PANTHER" id="PTHR43963">
    <property type="entry name" value="CARBONYL REDUCTASE 1-RELATED"/>
    <property type="match status" value="1"/>
</dbReference>
<dbReference type="InterPro" id="IPR002347">
    <property type="entry name" value="SDR_fam"/>
</dbReference>
<proteinExistence type="inferred from homology"/>
<dbReference type="PRINTS" id="PR00081">
    <property type="entry name" value="GDHRDH"/>
</dbReference>
<evidence type="ECO:0000256" key="4">
    <source>
        <dbReference type="RuleBase" id="RU000363"/>
    </source>
</evidence>
<organism evidence="5 6">
    <name type="scientific">Swaminathania salitolerans</name>
    <dbReference type="NCBI Taxonomy" id="182838"/>
    <lineage>
        <taxon>Bacteria</taxon>
        <taxon>Pseudomonadati</taxon>
        <taxon>Pseudomonadota</taxon>
        <taxon>Alphaproteobacteria</taxon>
        <taxon>Acetobacterales</taxon>
        <taxon>Acetobacteraceae</taxon>
        <taxon>Swaminathania</taxon>
    </lineage>
</organism>
<keyword evidence="2" id="KW-0521">NADP</keyword>
<evidence type="ECO:0000256" key="3">
    <source>
        <dbReference type="ARBA" id="ARBA00023002"/>
    </source>
</evidence>
<sequence>MTDHVDIGQDNSESGTRRRVALVSGANRGIGLAIATALAEAGLTVLLGTRQLENGERVCAPLRQSGRDIRPVQLDTTDSSSVEALCALVAGEWGLLDVLVNNAGISLDHAPGMSLAERMESTMQLNVVGTLRLIEGMLPLLEQGDHPCIVNISSELASFGLRADASWPYAEFALPAYQASKAALNALTLSLARTLGPAGIRVNAVCPGYTETDATRDAPVKPTRSPVEAARVAVRLALDMSPDTTGTFSNENGPLPW</sequence>
<dbReference type="EMBL" id="BJVC01000002">
    <property type="protein sequence ID" value="GEL02012.1"/>
    <property type="molecule type" value="Genomic_DNA"/>
</dbReference>
<evidence type="ECO:0000256" key="2">
    <source>
        <dbReference type="ARBA" id="ARBA00022857"/>
    </source>
</evidence>
<dbReference type="RefSeq" id="WP_147093021.1">
    <property type="nucleotide sequence ID" value="NZ_BJVC01000002.1"/>
</dbReference>
<keyword evidence="6" id="KW-1185">Reference proteome</keyword>
<name>A0A511BPK2_9PROT</name>
<reference evidence="5 6" key="1">
    <citation type="submission" date="2019-07" db="EMBL/GenBank/DDBJ databases">
        <title>Whole genome shotgun sequence of Swaminathania salitolerans NBRC 104436.</title>
        <authorList>
            <person name="Hosoyama A."/>
            <person name="Uohara A."/>
            <person name="Ohji S."/>
            <person name="Ichikawa N."/>
        </authorList>
    </citation>
    <scope>NUCLEOTIDE SEQUENCE [LARGE SCALE GENOMIC DNA]</scope>
    <source>
        <strain evidence="5 6">NBRC 104436</strain>
    </source>
</reference>
<evidence type="ECO:0000313" key="5">
    <source>
        <dbReference type="EMBL" id="GEL02012.1"/>
    </source>
</evidence>
<dbReference type="GO" id="GO:0016491">
    <property type="term" value="F:oxidoreductase activity"/>
    <property type="evidence" value="ECO:0007669"/>
    <property type="project" value="UniProtKB-KW"/>
</dbReference>
<keyword evidence="3" id="KW-0560">Oxidoreductase</keyword>
<dbReference type="Pfam" id="PF00106">
    <property type="entry name" value="adh_short"/>
    <property type="match status" value="1"/>
</dbReference>
<evidence type="ECO:0000256" key="1">
    <source>
        <dbReference type="ARBA" id="ARBA00006484"/>
    </source>
</evidence>
<dbReference type="PRINTS" id="PR00080">
    <property type="entry name" value="SDRFAMILY"/>
</dbReference>
<dbReference type="PANTHER" id="PTHR43963:SF6">
    <property type="entry name" value="CHAIN DEHYDROGENASE FAMILY PROTEIN, PUTATIVE (AFU_ORTHOLOGUE AFUA_3G15350)-RELATED"/>
    <property type="match status" value="1"/>
</dbReference>
<gene>
    <name evidence="5" type="primary">atsC</name>
    <name evidence="5" type="ORF">SSA02_11750</name>
</gene>
<comment type="caution">
    <text evidence="5">The sequence shown here is derived from an EMBL/GenBank/DDBJ whole genome shotgun (WGS) entry which is preliminary data.</text>
</comment>
<dbReference type="OrthoDB" id="9785826at2"/>
<evidence type="ECO:0000313" key="6">
    <source>
        <dbReference type="Proteomes" id="UP000321405"/>
    </source>
</evidence>
<comment type="similarity">
    <text evidence="1 4">Belongs to the short-chain dehydrogenases/reductases (SDR) family.</text>
</comment>
<dbReference type="SUPFAM" id="SSF51735">
    <property type="entry name" value="NAD(P)-binding Rossmann-fold domains"/>
    <property type="match status" value="1"/>
</dbReference>
<dbReference type="AlphaFoldDB" id="A0A511BPK2"/>
<dbReference type="Proteomes" id="UP000321405">
    <property type="component" value="Unassembled WGS sequence"/>
</dbReference>
<accession>A0A511BPK2</accession>
<dbReference type="InterPro" id="IPR036291">
    <property type="entry name" value="NAD(P)-bd_dom_sf"/>
</dbReference>